<keyword evidence="1" id="KW-0472">Membrane</keyword>
<evidence type="ECO:0000256" key="1">
    <source>
        <dbReference type="SAM" id="Phobius"/>
    </source>
</evidence>
<dbReference type="EMBL" id="AZBU02000010">
    <property type="protein sequence ID" value="TKR62214.1"/>
    <property type="molecule type" value="Genomic_DNA"/>
</dbReference>
<evidence type="ECO:0000313" key="2">
    <source>
        <dbReference type="EMBL" id="TKR62214.1"/>
    </source>
</evidence>
<dbReference type="Proteomes" id="UP000298663">
    <property type="component" value="Unassembled WGS sequence"/>
</dbReference>
<gene>
    <name evidence="2" type="ORF">L596_026203</name>
</gene>
<evidence type="ECO:0000313" key="3">
    <source>
        <dbReference type="Proteomes" id="UP000298663"/>
    </source>
</evidence>
<dbReference type="OrthoDB" id="10348029at2759"/>
<reference evidence="2 3" key="1">
    <citation type="journal article" date="2015" name="Genome Biol.">
        <title>Comparative genomics of Steinernema reveals deeply conserved gene regulatory networks.</title>
        <authorList>
            <person name="Dillman A.R."/>
            <person name="Macchietto M."/>
            <person name="Porter C.F."/>
            <person name="Rogers A."/>
            <person name="Williams B."/>
            <person name="Antoshechkin I."/>
            <person name="Lee M.M."/>
            <person name="Goodwin Z."/>
            <person name="Lu X."/>
            <person name="Lewis E.E."/>
            <person name="Goodrich-Blair H."/>
            <person name="Stock S.P."/>
            <person name="Adams B.J."/>
            <person name="Sternberg P.W."/>
            <person name="Mortazavi A."/>
        </authorList>
    </citation>
    <scope>NUCLEOTIDE SEQUENCE [LARGE SCALE GENOMIC DNA]</scope>
    <source>
        <strain evidence="2 3">ALL</strain>
    </source>
</reference>
<reference evidence="2 3" key="2">
    <citation type="journal article" date="2019" name="G3 (Bethesda)">
        <title>Hybrid Assembly of the Genome of the Entomopathogenic Nematode Steinernema carpocapsae Identifies the X-Chromosome.</title>
        <authorList>
            <person name="Serra L."/>
            <person name="Macchietto M."/>
            <person name="Macias-Munoz A."/>
            <person name="McGill C.J."/>
            <person name="Rodriguez I.M."/>
            <person name="Rodriguez B."/>
            <person name="Murad R."/>
            <person name="Mortazavi A."/>
        </authorList>
    </citation>
    <scope>NUCLEOTIDE SEQUENCE [LARGE SCALE GENOMIC DNA]</scope>
    <source>
        <strain evidence="2 3">ALL</strain>
    </source>
</reference>
<keyword evidence="1" id="KW-0812">Transmembrane</keyword>
<comment type="caution">
    <text evidence="2">The sequence shown here is derived from an EMBL/GenBank/DDBJ whole genome shotgun (WGS) entry which is preliminary data.</text>
</comment>
<organism evidence="2 3">
    <name type="scientific">Steinernema carpocapsae</name>
    <name type="common">Entomopathogenic nematode</name>
    <dbReference type="NCBI Taxonomy" id="34508"/>
    <lineage>
        <taxon>Eukaryota</taxon>
        <taxon>Metazoa</taxon>
        <taxon>Ecdysozoa</taxon>
        <taxon>Nematoda</taxon>
        <taxon>Chromadorea</taxon>
        <taxon>Rhabditida</taxon>
        <taxon>Tylenchina</taxon>
        <taxon>Panagrolaimomorpha</taxon>
        <taxon>Strongyloidoidea</taxon>
        <taxon>Steinernematidae</taxon>
        <taxon>Steinernema</taxon>
    </lineage>
</organism>
<dbReference type="AlphaFoldDB" id="A0A4U5M0N7"/>
<keyword evidence="1" id="KW-1133">Transmembrane helix</keyword>
<accession>A0A4U5M0N7</accession>
<feature type="transmembrane region" description="Helical" evidence="1">
    <location>
        <begin position="12"/>
        <end position="30"/>
    </location>
</feature>
<keyword evidence="3" id="KW-1185">Reference proteome</keyword>
<sequence>MYDQTTSPTAVAVVWSMFGFLTVLAFIYALRMLWRRRQENRCIVASVGENPIRIHHHESPEEKTWKGMVDPHTMV</sequence>
<name>A0A4U5M0N7_STECR</name>
<protein>
    <submittedName>
        <fullName evidence="2">Uncharacterized protein</fullName>
    </submittedName>
</protein>
<proteinExistence type="predicted"/>